<reference evidence="8 9" key="1">
    <citation type="journal article" date="2007" name="Nature">
        <title>Evolution of genes and genomes on the Drosophila phylogeny.</title>
        <authorList>
            <consortium name="Drosophila 12 Genomes Consortium"/>
            <person name="Clark A.G."/>
            <person name="Eisen M.B."/>
            <person name="Smith D.R."/>
            <person name="Bergman C.M."/>
            <person name="Oliver B."/>
            <person name="Markow T.A."/>
            <person name="Kaufman T.C."/>
            <person name="Kellis M."/>
            <person name="Gelbart W."/>
            <person name="Iyer V.N."/>
            <person name="Pollard D.A."/>
            <person name="Sackton T.B."/>
            <person name="Larracuente A.M."/>
            <person name="Singh N.D."/>
            <person name="Abad J.P."/>
            <person name="Abt D.N."/>
            <person name="Adryan B."/>
            <person name="Aguade M."/>
            <person name="Akashi H."/>
            <person name="Anderson W.W."/>
            <person name="Aquadro C.F."/>
            <person name="Ardell D.H."/>
            <person name="Arguello R."/>
            <person name="Artieri C.G."/>
            <person name="Barbash D.A."/>
            <person name="Barker D."/>
            <person name="Barsanti P."/>
            <person name="Batterham P."/>
            <person name="Batzoglou S."/>
            <person name="Begun D."/>
            <person name="Bhutkar A."/>
            <person name="Blanco E."/>
            <person name="Bosak S.A."/>
            <person name="Bradley R.K."/>
            <person name="Brand A.D."/>
            <person name="Brent M.R."/>
            <person name="Brooks A.N."/>
            <person name="Brown R.H."/>
            <person name="Butlin R.K."/>
            <person name="Caggese C."/>
            <person name="Calvi B.R."/>
            <person name="Bernardo de Carvalho A."/>
            <person name="Caspi A."/>
            <person name="Castrezana S."/>
            <person name="Celniker S.E."/>
            <person name="Chang J.L."/>
            <person name="Chapple C."/>
            <person name="Chatterji S."/>
            <person name="Chinwalla A."/>
            <person name="Civetta A."/>
            <person name="Clifton S.W."/>
            <person name="Comeron J.M."/>
            <person name="Costello J.C."/>
            <person name="Coyne J.A."/>
            <person name="Daub J."/>
            <person name="David R.G."/>
            <person name="Delcher A.L."/>
            <person name="Delehaunty K."/>
            <person name="Do C.B."/>
            <person name="Ebling H."/>
            <person name="Edwards K."/>
            <person name="Eickbush T."/>
            <person name="Evans J.D."/>
            <person name="Filipski A."/>
            <person name="Findeiss S."/>
            <person name="Freyhult E."/>
            <person name="Fulton L."/>
            <person name="Fulton R."/>
            <person name="Garcia A.C."/>
            <person name="Gardiner A."/>
            <person name="Garfield D.A."/>
            <person name="Garvin B.E."/>
            <person name="Gibson G."/>
            <person name="Gilbert D."/>
            <person name="Gnerre S."/>
            <person name="Godfrey J."/>
            <person name="Good R."/>
            <person name="Gotea V."/>
            <person name="Gravely B."/>
            <person name="Greenberg A.J."/>
            <person name="Griffiths-Jones S."/>
            <person name="Gross S."/>
            <person name="Guigo R."/>
            <person name="Gustafson E.A."/>
            <person name="Haerty W."/>
            <person name="Hahn M.W."/>
            <person name="Halligan D.L."/>
            <person name="Halpern A.L."/>
            <person name="Halter G.M."/>
            <person name="Han M.V."/>
            <person name="Heger A."/>
            <person name="Hillier L."/>
            <person name="Hinrichs A.S."/>
            <person name="Holmes I."/>
            <person name="Hoskins R.A."/>
            <person name="Hubisz M.J."/>
            <person name="Hultmark D."/>
            <person name="Huntley M.A."/>
            <person name="Jaffe D.B."/>
            <person name="Jagadeeshan S."/>
            <person name="Jeck W.R."/>
            <person name="Johnson J."/>
            <person name="Jones C.D."/>
            <person name="Jordan W.C."/>
            <person name="Karpen G.H."/>
            <person name="Kataoka E."/>
            <person name="Keightley P.D."/>
            <person name="Kheradpour P."/>
            <person name="Kirkness E.F."/>
            <person name="Koerich L.B."/>
            <person name="Kristiansen K."/>
            <person name="Kudrna D."/>
            <person name="Kulathinal R.J."/>
            <person name="Kumar S."/>
            <person name="Kwok R."/>
            <person name="Lander E."/>
            <person name="Langley C.H."/>
            <person name="Lapoint R."/>
            <person name="Lazzaro B.P."/>
            <person name="Lee S.J."/>
            <person name="Levesque L."/>
            <person name="Li R."/>
            <person name="Lin C.F."/>
            <person name="Lin M.F."/>
            <person name="Lindblad-Toh K."/>
            <person name="Llopart A."/>
            <person name="Long M."/>
            <person name="Low L."/>
            <person name="Lozovsky E."/>
            <person name="Lu J."/>
            <person name="Luo M."/>
            <person name="Machado C.A."/>
            <person name="Makalowski W."/>
            <person name="Marzo M."/>
            <person name="Matsuda M."/>
            <person name="Matzkin L."/>
            <person name="McAllister B."/>
            <person name="McBride C.S."/>
            <person name="McKernan B."/>
            <person name="McKernan K."/>
            <person name="Mendez-Lago M."/>
            <person name="Minx P."/>
            <person name="Mollenhauer M.U."/>
            <person name="Montooth K."/>
            <person name="Mount S.M."/>
            <person name="Mu X."/>
            <person name="Myers E."/>
            <person name="Negre B."/>
            <person name="Newfeld S."/>
            <person name="Nielsen R."/>
            <person name="Noor M.A."/>
            <person name="O'Grady P."/>
            <person name="Pachter L."/>
            <person name="Papaceit M."/>
            <person name="Parisi M.J."/>
            <person name="Parisi M."/>
            <person name="Parts L."/>
            <person name="Pedersen J.S."/>
            <person name="Pesole G."/>
            <person name="Phillippy A.M."/>
            <person name="Ponting C.P."/>
            <person name="Pop M."/>
            <person name="Porcelli D."/>
            <person name="Powell J.R."/>
            <person name="Prohaska S."/>
            <person name="Pruitt K."/>
            <person name="Puig M."/>
            <person name="Quesneville H."/>
            <person name="Ram K.R."/>
            <person name="Rand D."/>
            <person name="Rasmussen M.D."/>
            <person name="Reed L.K."/>
            <person name="Reenan R."/>
            <person name="Reily A."/>
            <person name="Remington K.A."/>
            <person name="Rieger T.T."/>
            <person name="Ritchie M.G."/>
            <person name="Robin C."/>
            <person name="Rogers Y.H."/>
            <person name="Rohde C."/>
            <person name="Rozas J."/>
            <person name="Rubenfield M.J."/>
            <person name="Ruiz A."/>
            <person name="Russo S."/>
            <person name="Salzberg S.L."/>
            <person name="Sanchez-Gracia A."/>
            <person name="Saranga D.J."/>
            <person name="Sato H."/>
            <person name="Schaeffer S.W."/>
            <person name="Schatz M.C."/>
            <person name="Schlenke T."/>
            <person name="Schwartz R."/>
            <person name="Segarra C."/>
            <person name="Singh R.S."/>
            <person name="Sirot L."/>
            <person name="Sirota M."/>
            <person name="Sisneros N.B."/>
            <person name="Smith C.D."/>
            <person name="Smith T.F."/>
            <person name="Spieth J."/>
            <person name="Stage D.E."/>
            <person name="Stark A."/>
            <person name="Stephan W."/>
            <person name="Strausberg R.L."/>
            <person name="Strempel S."/>
            <person name="Sturgill D."/>
            <person name="Sutton G."/>
            <person name="Sutton G.G."/>
            <person name="Tao W."/>
            <person name="Teichmann S."/>
            <person name="Tobari Y.N."/>
            <person name="Tomimura Y."/>
            <person name="Tsolas J.M."/>
            <person name="Valente V.L."/>
            <person name="Venter E."/>
            <person name="Venter J.C."/>
            <person name="Vicario S."/>
            <person name="Vieira F.G."/>
            <person name="Vilella A.J."/>
            <person name="Villasante A."/>
            <person name="Walenz B."/>
            <person name="Wang J."/>
            <person name="Wasserman M."/>
            <person name="Watts T."/>
            <person name="Wilson D."/>
            <person name="Wilson R.K."/>
            <person name="Wing R.A."/>
            <person name="Wolfner M.F."/>
            <person name="Wong A."/>
            <person name="Wong G.K."/>
            <person name="Wu C.I."/>
            <person name="Wu G."/>
            <person name="Yamamoto D."/>
            <person name="Yang H.P."/>
            <person name="Yang S.P."/>
            <person name="Yorke J.A."/>
            <person name="Yoshida K."/>
            <person name="Zdobnov E."/>
            <person name="Zhang P."/>
            <person name="Zhang Y."/>
            <person name="Zimin A.V."/>
            <person name="Baldwin J."/>
            <person name="Abdouelleil A."/>
            <person name="Abdulkadir J."/>
            <person name="Abebe A."/>
            <person name="Abera B."/>
            <person name="Abreu J."/>
            <person name="Acer S.C."/>
            <person name="Aftuck L."/>
            <person name="Alexander A."/>
            <person name="An P."/>
            <person name="Anderson E."/>
            <person name="Anderson S."/>
            <person name="Arachi H."/>
            <person name="Azer M."/>
            <person name="Bachantsang P."/>
            <person name="Barry A."/>
            <person name="Bayul T."/>
            <person name="Berlin A."/>
            <person name="Bessette D."/>
            <person name="Bloom T."/>
            <person name="Blye J."/>
            <person name="Boguslavskiy L."/>
            <person name="Bonnet C."/>
            <person name="Boukhgalter B."/>
            <person name="Bourzgui I."/>
            <person name="Brown A."/>
            <person name="Cahill P."/>
            <person name="Channer S."/>
            <person name="Cheshatsang Y."/>
            <person name="Chuda L."/>
            <person name="Citroen M."/>
            <person name="Collymore A."/>
            <person name="Cooke P."/>
            <person name="Costello M."/>
            <person name="D'Aco K."/>
            <person name="Daza R."/>
            <person name="De Haan G."/>
            <person name="DeGray S."/>
            <person name="DeMaso C."/>
            <person name="Dhargay N."/>
            <person name="Dooley K."/>
            <person name="Dooley E."/>
            <person name="Doricent M."/>
            <person name="Dorje P."/>
            <person name="Dorjee K."/>
            <person name="Dupes A."/>
            <person name="Elong R."/>
            <person name="Falk J."/>
            <person name="Farina A."/>
            <person name="Faro S."/>
            <person name="Ferguson D."/>
            <person name="Fisher S."/>
            <person name="Foley C.D."/>
            <person name="Franke A."/>
            <person name="Friedrich D."/>
            <person name="Gadbois L."/>
            <person name="Gearin G."/>
            <person name="Gearin C.R."/>
            <person name="Giannoukos G."/>
            <person name="Goode T."/>
            <person name="Graham J."/>
            <person name="Grandbois E."/>
            <person name="Grewal S."/>
            <person name="Gyaltsen K."/>
            <person name="Hafez N."/>
            <person name="Hagos B."/>
            <person name="Hall J."/>
            <person name="Henson C."/>
            <person name="Hollinger A."/>
            <person name="Honan T."/>
            <person name="Huard M.D."/>
            <person name="Hughes L."/>
            <person name="Hurhula B."/>
            <person name="Husby M.E."/>
            <person name="Kamat A."/>
            <person name="Kanga B."/>
            <person name="Kashin S."/>
            <person name="Khazanovich D."/>
            <person name="Kisner P."/>
            <person name="Lance K."/>
            <person name="Lara M."/>
            <person name="Lee W."/>
            <person name="Lennon N."/>
            <person name="Letendre F."/>
            <person name="LeVine R."/>
            <person name="Lipovsky A."/>
            <person name="Liu X."/>
            <person name="Liu J."/>
            <person name="Liu S."/>
            <person name="Lokyitsang T."/>
            <person name="Lokyitsang Y."/>
            <person name="Lubonja R."/>
            <person name="Lui A."/>
            <person name="MacDonald P."/>
            <person name="Magnisalis V."/>
            <person name="Maru K."/>
            <person name="Matthews C."/>
            <person name="McCusker W."/>
            <person name="McDonough S."/>
            <person name="Mehta T."/>
            <person name="Meldrim J."/>
            <person name="Meneus L."/>
            <person name="Mihai O."/>
            <person name="Mihalev A."/>
            <person name="Mihova T."/>
            <person name="Mittelman R."/>
            <person name="Mlenga V."/>
            <person name="Montmayeur A."/>
            <person name="Mulrain L."/>
            <person name="Navidi A."/>
            <person name="Naylor J."/>
            <person name="Negash T."/>
            <person name="Nguyen T."/>
            <person name="Nguyen N."/>
            <person name="Nicol R."/>
            <person name="Norbu C."/>
            <person name="Norbu N."/>
            <person name="Novod N."/>
            <person name="O'Neill B."/>
            <person name="Osman S."/>
            <person name="Markiewicz E."/>
            <person name="Oyono O.L."/>
            <person name="Patti C."/>
            <person name="Phunkhang P."/>
            <person name="Pierre F."/>
            <person name="Priest M."/>
            <person name="Raghuraman S."/>
            <person name="Rege F."/>
            <person name="Reyes R."/>
            <person name="Rise C."/>
            <person name="Rogov P."/>
            <person name="Ross K."/>
            <person name="Ryan E."/>
            <person name="Settipalli S."/>
            <person name="Shea T."/>
            <person name="Sherpa N."/>
            <person name="Shi L."/>
            <person name="Shih D."/>
            <person name="Sparrow T."/>
            <person name="Spaulding J."/>
            <person name="Stalker J."/>
            <person name="Stange-Thomann N."/>
            <person name="Stavropoulos S."/>
            <person name="Stone C."/>
            <person name="Strader C."/>
            <person name="Tesfaye S."/>
            <person name="Thomson T."/>
            <person name="Thoulutsang Y."/>
            <person name="Thoulutsang D."/>
            <person name="Topham K."/>
            <person name="Topping I."/>
            <person name="Tsamla T."/>
            <person name="Vassiliev H."/>
            <person name="Vo A."/>
            <person name="Wangchuk T."/>
            <person name="Wangdi T."/>
            <person name="Weiand M."/>
            <person name="Wilkinson J."/>
            <person name="Wilson A."/>
            <person name="Yadav S."/>
            <person name="Young G."/>
            <person name="Yu Q."/>
            <person name="Zembek L."/>
            <person name="Zhong D."/>
            <person name="Zimmer A."/>
            <person name="Zwirko Z."/>
            <person name="Jaffe D.B."/>
            <person name="Alvarez P."/>
            <person name="Brockman W."/>
            <person name="Butler J."/>
            <person name="Chin C."/>
            <person name="Gnerre S."/>
            <person name="Grabherr M."/>
            <person name="Kleber M."/>
            <person name="Mauceli E."/>
            <person name="MacCallum I."/>
        </authorList>
    </citation>
    <scope>NUCLEOTIDE SEQUENCE [LARGE SCALE GENOMIC DNA]</scope>
    <source>
        <strain evidence="9">Tucson 14030-0811.24</strain>
    </source>
</reference>
<dbReference type="GO" id="GO:0045202">
    <property type="term" value="C:synapse"/>
    <property type="evidence" value="ECO:0007669"/>
    <property type="project" value="GOC"/>
</dbReference>
<dbReference type="HOGENOM" id="CLU_430351_0_0_1"/>
<organism evidence="8 9">
    <name type="scientific">Drosophila willistoni</name>
    <name type="common">Fruit fly</name>
    <dbReference type="NCBI Taxonomy" id="7260"/>
    <lineage>
        <taxon>Eukaryota</taxon>
        <taxon>Metazoa</taxon>
        <taxon>Ecdysozoa</taxon>
        <taxon>Arthropoda</taxon>
        <taxon>Hexapoda</taxon>
        <taxon>Insecta</taxon>
        <taxon>Pterygota</taxon>
        <taxon>Neoptera</taxon>
        <taxon>Endopterygota</taxon>
        <taxon>Diptera</taxon>
        <taxon>Brachycera</taxon>
        <taxon>Muscomorpha</taxon>
        <taxon>Ephydroidea</taxon>
        <taxon>Drosophilidae</taxon>
        <taxon>Drosophila</taxon>
        <taxon>Sophophora</taxon>
    </lineage>
</organism>
<feature type="domain" description="ZZ-type" evidence="7">
    <location>
        <begin position="235"/>
        <end position="291"/>
    </location>
</feature>
<dbReference type="InterPro" id="IPR015153">
    <property type="entry name" value="EF-hand_dom_typ1"/>
</dbReference>
<proteinExistence type="predicted"/>
<dbReference type="Pfam" id="PF09068">
    <property type="entry name" value="EF-hand_2"/>
    <property type="match status" value="1"/>
</dbReference>
<evidence type="ECO:0000256" key="2">
    <source>
        <dbReference type="ARBA" id="ARBA00022771"/>
    </source>
</evidence>
<dbReference type="Proteomes" id="UP000007798">
    <property type="component" value="Unassembled WGS sequence"/>
</dbReference>
<feature type="region of interest" description="Disordered" evidence="6">
    <location>
        <begin position="334"/>
        <end position="357"/>
    </location>
</feature>
<evidence type="ECO:0000256" key="6">
    <source>
        <dbReference type="SAM" id="MobiDB-lite"/>
    </source>
</evidence>
<evidence type="ECO:0000256" key="5">
    <source>
        <dbReference type="SAM" id="Coils"/>
    </source>
</evidence>
<feature type="non-terminal residue" evidence="8">
    <location>
        <position position="1"/>
    </location>
</feature>
<dbReference type="GO" id="GO:0008270">
    <property type="term" value="F:zinc ion binding"/>
    <property type="evidence" value="ECO:0007669"/>
    <property type="project" value="UniProtKB-KW"/>
</dbReference>
<keyword evidence="3" id="KW-0862">Zinc</keyword>
<feature type="compositionally biased region" description="Low complexity" evidence="6">
    <location>
        <begin position="277"/>
        <end position="291"/>
    </location>
</feature>
<dbReference type="GO" id="GO:0046716">
    <property type="term" value="P:muscle cell cellular homeostasis"/>
    <property type="evidence" value="ECO:0007669"/>
    <property type="project" value="UniProtKB-ARBA"/>
</dbReference>
<evidence type="ECO:0000256" key="1">
    <source>
        <dbReference type="ARBA" id="ARBA00022723"/>
    </source>
</evidence>
<dbReference type="PANTHER" id="PTHR12268:SF21">
    <property type="entry name" value="DISCONTINUOUS ACTIN HEXAGON"/>
    <property type="match status" value="1"/>
</dbReference>
<gene>
    <name evidence="8" type="primary">Dwil\GK20020</name>
    <name evidence="8" type="ORF">Dwil_GK20020</name>
</gene>
<feature type="coiled-coil region" evidence="5">
    <location>
        <begin position="402"/>
        <end position="429"/>
    </location>
</feature>
<dbReference type="eggNOG" id="KOG4286">
    <property type="taxonomic scope" value="Eukaryota"/>
</dbReference>
<dbReference type="InterPro" id="IPR011992">
    <property type="entry name" value="EF-hand-dom_pair"/>
</dbReference>
<dbReference type="AlphaFoldDB" id="B4MSR0"/>
<dbReference type="OrthoDB" id="10014385at2759"/>
<dbReference type="SUPFAM" id="SSF57850">
    <property type="entry name" value="RING/U-box"/>
    <property type="match status" value="1"/>
</dbReference>
<dbReference type="Pfam" id="PF00569">
    <property type="entry name" value="ZZ"/>
    <property type="match status" value="1"/>
</dbReference>
<evidence type="ECO:0000313" key="8">
    <source>
        <dbReference type="EMBL" id="EDW75149.2"/>
    </source>
</evidence>
<dbReference type="Gene3D" id="3.30.60.90">
    <property type="match status" value="1"/>
</dbReference>
<keyword evidence="5" id="KW-0175">Coiled coil</keyword>
<protein>
    <recommendedName>
        <fullName evidence="7">ZZ-type domain-containing protein</fullName>
    </recommendedName>
</protein>
<dbReference type="PANTHER" id="PTHR12268">
    <property type="entry name" value="E3 UBIQUITIN-PROTEIN LIGASE KCMF1"/>
    <property type="match status" value="1"/>
</dbReference>
<dbReference type="KEGG" id="dwi:6641183"/>
<dbReference type="GO" id="GO:0050804">
    <property type="term" value="P:modulation of chemical synaptic transmission"/>
    <property type="evidence" value="ECO:0007669"/>
    <property type="project" value="UniProtKB-ARBA"/>
</dbReference>
<evidence type="ECO:0000256" key="3">
    <source>
        <dbReference type="ARBA" id="ARBA00022833"/>
    </source>
</evidence>
<dbReference type="PROSITE" id="PS50135">
    <property type="entry name" value="ZF_ZZ_2"/>
    <property type="match status" value="1"/>
</dbReference>
<evidence type="ECO:0000313" key="9">
    <source>
        <dbReference type="Proteomes" id="UP000007798"/>
    </source>
</evidence>
<dbReference type="InParanoid" id="B4MSR0"/>
<dbReference type="SUPFAM" id="SSF47473">
    <property type="entry name" value="EF-hand"/>
    <property type="match status" value="1"/>
</dbReference>
<feature type="region of interest" description="Disordered" evidence="6">
    <location>
        <begin position="272"/>
        <end position="295"/>
    </location>
</feature>
<dbReference type="Gene3D" id="1.10.238.10">
    <property type="entry name" value="EF-hand"/>
    <property type="match status" value="2"/>
</dbReference>
<keyword evidence="1" id="KW-0479">Metal-binding</keyword>
<dbReference type="STRING" id="7260.B4MSR0"/>
<dbReference type="InterPro" id="IPR000433">
    <property type="entry name" value="Znf_ZZ"/>
</dbReference>
<dbReference type="EMBL" id="CH963851">
    <property type="protein sequence ID" value="EDW75149.2"/>
    <property type="molecule type" value="Genomic_DNA"/>
</dbReference>
<dbReference type="InterPro" id="IPR043145">
    <property type="entry name" value="Znf_ZZ_sf"/>
</dbReference>
<accession>B4MSR0</accession>
<dbReference type="SMR" id="B4MSR0"/>
<dbReference type="CDD" id="cd02345">
    <property type="entry name" value="ZZ_dah"/>
    <property type="match status" value="1"/>
</dbReference>
<dbReference type="InterPro" id="IPR050774">
    <property type="entry name" value="KCMF1/Dystrophin"/>
</dbReference>
<dbReference type="PROSITE" id="PS01357">
    <property type="entry name" value="ZF_ZZ_1"/>
    <property type="match status" value="1"/>
</dbReference>
<evidence type="ECO:0000256" key="4">
    <source>
        <dbReference type="PROSITE-ProRule" id="PRU00228"/>
    </source>
</evidence>
<sequence>QIMKKLQDDFSKYKYTVYRCASKFIALQKIFHTSKIPYKLILAILDRHGMSATTASMNLNLMVPPFQLTSLIHDIYFACEKLGHFSKNSSYQLERNTQLLANFFWNIYDPQRRHSISLLEIKITFLLLCKVYISDLLIADFFALLADAKTQNQVSRYAFELMLATLSKLLSYVGESKAYGSHNLNEMMEQCFMHRNSGLTEQQFHHIWTQRQTRFLIYANLLALIKRMEDTEHLIHTNSCYGCRKEHIIGIRFKCQVCRDVSLCLSCFATGNGTGGSSSSSSGGNNPSTNGGKHEASHRMCEVFMEDPVPVRQKWRDYLACLCTWGWSQKSQQQRRAAKDEEEEERRGFCNSPQVHGTAGNQELAAIPAQMRSMEEKPPSVVKKQEEIQELCSLAGLATNASERMQSIIDRLILQNAKLETQLQLLSSTSSAQISDFLSSHQKFLLQIIEDMRQLSLSSASPKATNPLGSSTFVNASTPQRQIFDMYAPVGANLTHSINGADLNRTYLEANKSDYSLNDVSLWFDQRRSSLQNAQGSTPLSLPCMPPLNALLEHPVVHGGDGRDTEMINFKLLLNKVKEIVEDSYSDNAELSAATQNLENVLDNIIQSEEQQRQQNQ</sequence>
<evidence type="ECO:0000259" key="7">
    <source>
        <dbReference type="PROSITE" id="PS50135"/>
    </source>
</evidence>
<dbReference type="SMART" id="SM00291">
    <property type="entry name" value="ZnF_ZZ"/>
    <property type="match status" value="1"/>
</dbReference>
<name>B4MSR0_DROWI</name>
<keyword evidence="2 4" id="KW-0863">Zinc-finger</keyword>
<keyword evidence="9" id="KW-1185">Reference proteome</keyword>
<dbReference type="GO" id="GO:0016010">
    <property type="term" value="C:dystrophin-associated glycoprotein complex"/>
    <property type="evidence" value="ECO:0007669"/>
    <property type="project" value="UniProtKB-ARBA"/>
</dbReference>
<dbReference type="GO" id="GO:0099536">
    <property type="term" value="P:synaptic signaling"/>
    <property type="evidence" value="ECO:0007669"/>
    <property type="project" value="TreeGrafter"/>
</dbReference>
<dbReference type="FunCoup" id="B4MSR0">
    <property type="interactions" value="117"/>
</dbReference>